<dbReference type="AlphaFoldDB" id="A0A4R5N8H6"/>
<comment type="pathway">
    <text evidence="3">Cofactor biosynthesis; thiamine diphosphate biosynthesis; 4-amino-2-methyl-5-diphosphomethylpyrimidine from 5-amino-1-(5-phospho-D-ribosyl)imidazole: step 3/3.</text>
</comment>
<feature type="domain" description="Pyridoxamine kinase/Phosphomethylpyrimidine kinase" evidence="16">
    <location>
        <begin position="14"/>
        <end position="259"/>
    </location>
</feature>
<evidence type="ECO:0000256" key="8">
    <source>
        <dbReference type="ARBA" id="ARBA00022679"/>
    </source>
</evidence>
<accession>A0A4R5N8H6</accession>
<evidence type="ECO:0000256" key="14">
    <source>
        <dbReference type="ARBA" id="ARBA00042102"/>
    </source>
</evidence>
<keyword evidence="12" id="KW-0784">Thiamine biosynthesis</keyword>
<name>A0A4R5N8H6_9LACO</name>
<dbReference type="GO" id="GO:0005829">
    <property type="term" value="C:cytosol"/>
    <property type="evidence" value="ECO:0007669"/>
    <property type="project" value="TreeGrafter"/>
</dbReference>
<dbReference type="GO" id="GO:0008902">
    <property type="term" value="F:hydroxymethylpyrimidine kinase activity"/>
    <property type="evidence" value="ECO:0007669"/>
    <property type="project" value="UniProtKB-EC"/>
</dbReference>
<dbReference type="PANTHER" id="PTHR20858:SF17">
    <property type="entry name" value="HYDROXYMETHYLPYRIMIDINE_PHOSPHOMETHYLPYRIMIDINE KINASE THI20-RELATED"/>
    <property type="match status" value="1"/>
</dbReference>
<dbReference type="Proteomes" id="UP000295681">
    <property type="component" value="Unassembled WGS sequence"/>
</dbReference>
<evidence type="ECO:0000256" key="1">
    <source>
        <dbReference type="ARBA" id="ARBA00000151"/>
    </source>
</evidence>
<evidence type="ECO:0000256" key="5">
    <source>
        <dbReference type="ARBA" id="ARBA00012135"/>
    </source>
</evidence>
<dbReference type="EC" id="2.7.4.7" evidence="6"/>
<gene>
    <name evidence="17" type="ORF">C5L23_000545</name>
</gene>
<dbReference type="PANTHER" id="PTHR20858">
    <property type="entry name" value="PHOSPHOMETHYLPYRIMIDINE KINASE"/>
    <property type="match status" value="1"/>
</dbReference>
<dbReference type="STRING" id="907931.GCA_000165675_00771"/>
<keyword evidence="10" id="KW-0418">Kinase</keyword>
<comment type="pathway">
    <text evidence="13">Cofactor biosynthesis; thiamine diphosphate biosynthesis; 4-amino-2-methyl-5-diphosphomethylpyrimidine from 5-amino-1-(5-phospho-D-ribosyl)imidazole: step 2/3.</text>
</comment>
<evidence type="ECO:0000259" key="16">
    <source>
        <dbReference type="Pfam" id="PF08543"/>
    </source>
</evidence>
<dbReference type="InterPro" id="IPR013749">
    <property type="entry name" value="PM/HMP-P_kinase-1"/>
</dbReference>
<evidence type="ECO:0000256" key="3">
    <source>
        <dbReference type="ARBA" id="ARBA00004769"/>
    </source>
</evidence>
<dbReference type="CDD" id="cd01169">
    <property type="entry name" value="HMPP_kinase"/>
    <property type="match status" value="1"/>
</dbReference>
<organism evidence="17 18">
    <name type="scientific">Leuconostoc fallax</name>
    <dbReference type="NCBI Taxonomy" id="1251"/>
    <lineage>
        <taxon>Bacteria</taxon>
        <taxon>Bacillati</taxon>
        <taxon>Bacillota</taxon>
        <taxon>Bacilli</taxon>
        <taxon>Lactobacillales</taxon>
        <taxon>Lactobacillaceae</taxon>
        <taxon>Leuconostoc</taxon>
    </lineage>
</organism>
<evidence type="ECO:0000256" key="10">
    <source>
        <dbReference type="ARBA" id="ARBA00022777"/>
    </source>
</evidence>
<dbReference type="InterPro" id="IPR029056">
    <property type="entry name" value="Ribokinase-like"/>
</dbReference>
<evidence type="ECO:0000256" key="9">
    <source>
        <dbReference type="ARBA" id="ARBA00022741"/>
    </source>
</evidence>
<dbReference type="Pfam" id="PF08543">
    <property type="entry name" value="Phos_pyr_kin"/>
    <property type="match status" value="1"/>
</dbReference>
<protein>
    <recommendedName>
        <fullName evidence="7">Hydroxymethylpyrimidine/phosphomethylpyrimidine kinase</fullName>
        <ecNumber evidence="5">2.7.1.49</ecNumber>
        <ecNumber evidence="6">2.7.4.7</ecNumber>
    </recommendedName>
    <alternativeName>
        <fullName evidence="14">Hydroxymethylpyrimidine kinase</fullName>
    </alternativeName>
    <alternativeName>
        <fullName evidence="15">Hydroxymethylpyrimidine phosphate kinase</fullName>
    </alternativeName>
</protein>
<proteinExistence type="inferred from homology"/>
<keyword evidence="18" id="KW-1185">Reference proteome</keyword>
<evidence type="ECO:0000256" key="15">
    <source>
        <dbReference type="ARBA" id="ARBA00043176"/>
    </source>
</evidence>
<keyword evidence="8" id="KW-0808">Transferase</keyword>
<dbReference type="RefSeq" id="WP_133264435.1">
    <property type="nucleotide sequence ID" value="NZ_JAGYGP010000001.1"/>
</dbReference>
<dbReference type="GO" id="GO:0009228">
    <property type="term" value="P:thiamine biosynthetic process"/>
    <property type="evidence" value="ECO:0007669"/>
    <property type="project" value="UniProtKB-KW"/>
</dbReference>
<evidence type="ECO:0000256" key="4">
    <source>
        <dbReference type="ARBA" id="ARBA00009879"/>
    </source>
</evidence>
<dbReference type="InterPro" id="IPR004399">
    <property type="entry name" value="HMP/HMP-P_kinase_dom"/>
</dbReference>
<dbReference type="GO" id="GO:0008972">
    <property type="term" value="F:phosphomethylpyrimidine kinase activity"/>
    <property type="evidence" value="ECO:0007669"/>
    <property type="project" value="UniProtKB-EC"/>
</dbReference>
<dbReference type="NCBIfam" id="TIGR00097">
    <property type="entry name" value="HMP-P_kinase"/>
    <property type="match status" value="1"/>
</dbReference>
<evidence type="ECO:0000256" key="6">
    <source>
        <dbReference type="ARBA" id="ARBA00012963"/>
    </source>
</evidence>
<comment type="catalytic activity">
    <reaction evidence="1">
        <text>4-amino-5-hydroxymethyl-2-methylpyrimidine + ATP = 4-amino-2-methyl-5-(phosphooxymethyl)pyrimidine + ADP + H(+)</text>
        <dbReference type="Rhea" id="RHEA:23096"/>
        <dbReference type="ChEBI" id="CHEBI:15378"/>
        <dbReference type="ChEBI" id="CHEBI:16892"/>
        <dbReference type="ChEBI" id="CHEBI:30616"/>
        <dbReference type="ChEBI" id="CHEBI:58354"/>
        <dbReference type="ChEBI" id="CHEBI:456216"/>
        <dbReference type="EC" id="2.7.1.49"/>
    </reaction>
</comment>
<evidence type="ECO:0000313" key="17">
    <source>
        <dbReference type="EMBL" id="TDG68239.1"/>
    </source>
</evidence>
<keyword evidence="11" id="KW-0067">ATP-binding</keyword>
<dbReference type="SUPFAM" id="SSF53613">
    <property type="entry name" value="Ribokinase-like"/>
    <property type="match status" value="1"/>
</dbReference>
<evidence type="ECO:0000256" key="7">
    <source>
        <dbReference type="ARBA" id="ARBA00019161"/>
    </source>
</evidence>
<evidence type="ECO:0000256" key="2">
    <source>
        <dbReference type="ARBA" id="ARBA00000565"/>
    </source>
</evidence>
<dbReference type="EC" id="2.7.1.49" evidence="5"/>
<comment type="similarity">
    <text evidence="4">Belongs to the ThiD family.</text>
</comment>
<dbReference type="Gene3D" id="3.40.1190.20">
    <property type="match status" value="1"/>
</dbReference>
<dbReference type="FunFam" id="3.40.1190.20:FF:000003">
    <property type="entry name" value="Phosphomethylpyrimidine kinase ThiD"/>
    <property type="match status" value="1"/>
</dbReference>
<evidence type="ECO:0000313" key="18">
    <source>
        <dbReference type="Proteomes" id="UP000295681"/>
    </source>
</evidence>
<dbReference type="EMBL" id="PUFI01000014">
    <property type="protein sequence ID" value="TDG68239.1"/>
    <property type="molecule type" value="Genomic_DNA"/>
</dbReference>
<sequence>MKQYPQALTIAGTDSGGGAGIQADIKTMQACHVFSTNVVVAVTAQNTLDVQKAFALPTDMVDAQFASIYEDFDIKAAKTGMLADAEHVACVVQNIKKYHIQPLIVDPVMVAKGGTRLLSKDAIDSVIHDLIPLATIVTPNLPEAEAITNMTIKNHEDTRTAAKKIASMGAKNVIIKGGHQDSDIISDYVLLSDGTDFWMASPKVDTIRTHGTGDTLSSAIASALAKGDTIPSAIRFGKSFIETIIQQDIIVGHGHGPLNHWKMAGTPNEI</sequence>
<evidence type="ECO:0000256" key="11">
    <source>
        <dbReference type="ARBA" id="ARBA00022840"/>
    </source>
</evidence>
<reference evidence="17 18" key="1">
    <citation type="journal article" date="2019" name="Appl. Microbiol. Biotechnol.">
        <title>Uncovering carbohydrate metabolism through a genotype-phenotype association study of 56 lactic acid bacteria genomes.</title>
        <authorList>
            <person name="Buron-Moles G."/>
            <person name="Chailyan A."/>
            <person name="Dolejs I."/>
            <person name="Forster J."/>
            <person name="Miks M.H."/>
        </authorList>
    </citation>
    <scope>NUCLEOTIDE SEQUENCE [LARGE SCALE GENOMIC DNA]</scope>
    <source>
        <strain evidence="17 18">ATCC 700006</strain>
    </source>
</reference>
<evidence type="ECO:0000256" key="13">
    <source>
        <dbReference type="ARBA" id="ARBA00037917"/>
    </source>
</evidence>
<dbReference type="GO" id="GO:0005524">
    <property type="term" value="F:ATP binding"/>
    <property type="evidence" value="ECO:0007669"/>
    <property type="project" value="UniProtKB-KW"/>
</dbReference>
<comment type="caution">
    <text evidence="17">The sequence shown here is derived from an EMBL/GenBank/DDBJ whole genome shotgun (WGS) entry which is preliminary data.</text>
</comment>
<keyword evidence="9" id="KW-0547">Nucleotide-binding</keyword>
<evidence type="ECO:0000256" key="12">
    <source>
        <dbReference type="ARBA" id="ARBA00022977"/>
    </source>
</evidence>
<comment type="catalytic activity">
    <reaction evidence="2">
        <text>4-amino-2-methyl-5-(phosphooxymethyl)pyrimidine + ATP = 4-amino-2-methyl-5-(diphosphooxymethyl)pyrimidine + ADP</text>
        <dbReference type="Rhea" id="RHEA:19893"/>
        <dbReference type="ChEBI" id="CHEBI:30616"/>
        <dbReference type="ChEBI" id="CHEBI:57841"/>
        <dbReference type="ChEBI" id="CHEBI:58354"/>
        <dbReference type="ChEBI" id="CHEBI:456216"/>
        <dbReference type="EC" id="2.7.4.7"/>
    </reaction>
</comment>